<dbReference type="FunFam" id="1.20.1250.20:FF:000034">
    <property type="entry name" value="MFS general substrate transporter"/>
    <property type="match status" value="1"/>
</dbReference>
<protein>
    <submittedName>
        <fullName evidence="8">High-affinity nicotinic acid transporter</fullName>
    </submittedName>
</protein>
<dbReference type="InterPro" id="IPR036259">
    <property type="entry name" value="MFS_trans_sf"/>
</dbReference>
<feature type="domain" description="Major facilitator superfamily (MFS) profile" evidence="7">
    <location>
        <begin position="184"/>
        <end position="594"/>
    </location>
</feature>
<gene>
    <name evidence="8" type="ORF">D6D01_01705</name>
</gene>
<feature type="transmembrane region" description="Helical" evidence="6">
    <location>
        <begin position="452"/>
        <end position="469"/>
    </location>
</feature>
<reference evidence="8 9" key="1">
    <citation type="submission" date="2018-10" db="EMBL/GenBank/DDBJ databases">
        <title>Fifty Aureobasidium pullulans genomes reveal a recombining polyextremotolerant generalist.</title>
        <authorList>
            <person name="Gostincar C."/>
            <person name="Turk M."/>
            <person name="Zajc J."/>
            <person name="Gunde-Cimerman N."/>
        </authorList>
    </citation>
    <scope>NUCLEOTIDE SEQUENCE [LARGE SCALE GENOMIC DNA]</scope>
    <source>
        <strain evidence="8 9">EXF-6604</strain>
    </source>
</reference>
<dbReference type="PANTHER" id="PTHR43791">
    <property type="entry name" value="PERMEASE-RELATED"/>
    <property type="match status" value="1"/>
</dbReference>
<evidence type="ECO:0000256" key="4">
    <source>
        <dbReference type="ARBA" id="ARBA00022989"/>
    </source>
</evidence>
<keyword evidence="2" id="KW-0813">Transport</keyword>
<dbReference type="GO" id="GO:0016020">
    <property type="term" value="C:membrane"/>
    <property type="evidence" value="ECO:0007669"/>
    <property type="project" value="UniProtKB-SubCell"/>
</dbReference>
<dbReference type="PANTHER" id="PTHR43791:SF57">
    <property type="entry name" value="MAJOR FACILITATOR SUPERFAMILY (MFS) PROFILE DOMAIN-CONTAINING PROTEIN"/>
    <property type="match status" value="1"/>
</dbReference>
<feature type="transmembrane region" description="Helical" evidence="6">
    <location>
        <begin position="538"/>
        <end position="557"/>
    </location>
</feature>
<evidence type="ECO:0000256" key="3">
    <source>
        <dbReference type="ARBA" id="ARBA00022692"/>
    </source>
</evidence>
<feature type="transmembrane region" description="Helical" evidence="6">
    <location>
        <begin position="500"/>
        <end position="517"/>
    </location>
</feature>
<dbReference type="FunFam" id="1.20.1250.20:FF:000068">
    <property type="entry name" value="MFS general substrate transporter"/>
    <property type="match status" value="1"/>
</dbReference>
<feature type="transmembrane region" description="Helical" evidence="6">
    <location>
        <begin position="569"/>
        <end position="589"/>
    </location>
</feature>
<evidence type="ECO:0000259" key="7">
    <source>
        <dbReference type="PROSITE" id="PS50850"/>
    </source>
</evidence>
<name>A0A4V4JXW7_AURPU</name>
<evidence type="ECO:0000256" key="6">
    <source>
        <dbReference type="SAM" id="Phobius"/>
    </source>
</evidence>
<evidence type="ECO:0000313" key="8">
    <source>
        <dbReference type="EMBL" id="THY34993.1"/>
    </source>
</evidence>
<dbReference type="Pfam" id="PF07690">
    <property type="entry name" value="MFS_1"/>
    <property type="match status" value="1"/>
</dbReference>
<dbReference type="Proteomes" id="UP000306584">
    <property type="component" value="Unassembled WGS sequence"/>
</dbReference>
<evidence type="ECO:0000313" key="9">
    <source>
        <dbReference type="Proteomes" id="UP000306584"/>
    </source>
</evidence>
<keyword evidence="4 6" id="KW-1133">Transmembrane helix</keyword>
<dbReference type="Gene3D" id="1.20.1250.20">
    <property type="entry name" value="MFS general substrate transporter like domains"/>
    <property type="match status" value="2"/>
</dbReference>
<dbReference type="InterPro" id="IPR011701">
    <property type="entry name" value="MFS"/>
</dbReference>
<sequence length="628" mass="70251">MPPAAVLSDLAAPDTPKVIARSISKIQPQPLPPWHSGSPWCDITKFETLETPSIESRTWSAHAAAVSNFLIFSPALPLGGIKHTASKTGGFAWPFIRQSLIKNVRVSYTVSLILSATFINTFSFVHTTLLTMTIMAETKHTPAVEEKGTVELYETVSASSDSQQEHLFDDKATSRLVRKIDLRLLPFLALLYLLSFLDRTNIGNARLANLEKDLKMKGLDYNIALAIFFPFYVLAEIPSNMMMKRTRPALWIPFIMVLWGITTTLLGVVQNYHGLLAARAALGLAEGGLFPGVTFYITMWYRRHECGLRMAIFFSAATAAGAFGGLLARGIIEMNGLGGLHGWQWIFILEGLLTFIVAIVAFFYMNDYPQTAKFLNETEKKEISRRLEEDRSSLADEYGTKYFFDAIKDWKIWVHMFITFGIYTPLYSFSLFLPTIVKTLGYSNEKAQLMSVPPYIVACFCCITGGYFADRLRTRGIFMIGFTLTAMLGVILQVTTTNPHVKYAGVFLFACGIYPNVPQGVAWNGNNIGGSTKRGVGIAMHVGFGNLGGILASFVYLKKDAPKFHNGHFILLGLMSMSLLLQIFMTVYLRRENARRDAEYKRPEDYTTEEKVLERDSGDNASFFRYTV</sequence>
<evidence type="ECO:0000256" key="2">
    <source>
        <dbReference type="ARBA" id="ARBA00022448"/>
    </source>
</evidence>
<feature type="transmembrane region" description="Helical" evidence="6">
    <location>
        <begin position="412"/>
        <end position="432"/>
    </location>
</feature>
<dbReference type="PROSITE" id="PS50850">
    <property type="entry name" value="MFS"/>
    <property type="match status" value="1"/>
</dbReference>
<evidence type="ECO:0000256" key="1">
    <source>
        <dbReference type="ARBA" id="ARBA00004141"/>
    </source>
</evidence>
<keyword evidence="3 6" id="KW-0812">Transmembrane</keyword>
<evidence type="ECO:0000256" key="5">
    <source>
        <dbReference type="ARBA" id="ARBA00023136"/>
    </source>
</evidence>
<feature type="transmembrane region" description="Helical" evidence="6">
    <location>
        <begin position="310"/>
        <end position="332"/>
    </location>
</feature>
<dbReference type="GO" id="GO:0022857">
    <property type="term" value="F:transmembrane transporter activity"/>
    <property type="evidence" value="ECO:0007669"/>
    <property type="project" value="InterPro"/>
</dbReference>
<feature type="transmembrane region" description="Helical" evidence="6">
    <location>
        <begin position="476"/>
        <end position="494"/>
    </location>
</feature>
<feature type="transmembrane region" description="Helical" evidence="6">
    <location>
        <begin position="249"/>
        <end position="270"/>
    </location>
</feature>
<feature type="transmembrane region" description="Helical" evidence="6">
    <location>
        <begin position="106"/>
        <end position="125"/>
    </location>
</feature>
<feature type="transmembrane region" description="Helical" evidence="6">
    <location>
        <begin position="344"/>
        <end position="365"/>
    </location>
</feature>
<dbReference type="SUPFAM" id="SSF103473">
    <property type="entry name" value="MFS general substrate transporter"/>
    <property type="match status" value="1"/>
</dbReference>
<feature type="transmembrane region" description="Helical" evidence="6">
    <location>
        <begin position="276"/>
        <end position="298"/>
    </location>
</feature>
<dbReference type="InterPro" id="IPR020846">
    <property type="entry name" value="MFS_dom"/>
</dbReference>
<feature type="transmembrane region" description="Helical" evidence="6">
    <location>
        <begin position="218"/>
        <end position="237"/>
    </location>
</feature>
<comment type="subcellular location">
    <subcellularLocation>
        <location evidence="1">Membrane</location>
        <topology evidence="1">Multi-pass membrane protein</topology>
    </subcellularLocation>
</comment>
<organism evidence="8 9">
    <name type="scientific">Aureobasidium pullulans</name>
    <name type="common">Black yeast</name>
    <name type="synonym">Pullularia pullulans</name>
    <dbReference type="NCBI Taxonomy" id="5580"/>
    <lineage>
        <taxon>Eukaryota</taxon>
        <taxon>Fungi</taxon>
        <taxon>Dikarya</taxon>
        <taxon>Ascomycota</taxon>
        <taxon>Pezizomycotina</taxon>
        <taxon>Dothideomycetes</taxon>
        <taxon>Dothideomycetidae</taxon>
        <taxon>Dothideales</taxon>
        <taxon>Saccotheciaceae</taxon>
        <taxon>Aureobasidium</taxon>
    </lineage>
</organism>
<proteinExistence type="predicted"/>
<keyword evidence="5 6" id="KW-0472">Membrane</keyword>
<accession>A0A4V4JXW7</accession>
<feature type="transmembrane region" description="Helical" evidence="6">
    <location>
        <begin position="180"/>
        <end position="198"/>
    </location>
</feature>
<dbReference type="AlphaFoldDB" id="A0A4V4JXW7"/>
<comment type="caution">
    <text evidence="8">The sequence shown here is derived from an EMBL/GenBank/DDBJ whole genome shotgun (WGS) entry which is preliminary data.</text>
</comment>
<dbReference type="EMBL" id="QZBD01000032">
    <property type="protein sequence ID" value="THY34993.1"/>
    <property type="molecule type" value="Genomic_DNA"/>
</dbReference>